<evidence type="ECO:0000313" key="2">
    <source>
        <dbReference type="EMBL" id="KIJ92212.1"/>
    </source>
</evidence>
<evidence type="ECO:0000313" key="3">
    <source>
        <dbReference type="Proteomes" id="UP000054477"/>
    </source>
</evidence>
<proteinExistence type="predicted"/>
<feature type="compositionally biased region" description="Acidic residues" evidence="1">
    <location>
        <begin position="110"/>
        <end position="123"/>
    </location>
</feature>
<dbReference type="HOGENOM" id="CLU_132761_0_0_1"/>
<reference evidence="2 3" key="1">
    <citation type="submission" date="2014-04" db="EMBL/GenBank/DDBJ databases">
        <authorList>
            <consortium name="DOE Joint Genome Institute"/>
            <person name="Kuo A."/>
            <person name="Kohler A."/>
            <person name="Nagy L.G."/>
            <person name="Floudas D."/>
            <person name="Copeland A."/>
            <person name="Barry K.W."/>
            <person name="Cichocki N."/>
            <person name="Veneault-Fourrey C."/>
            <person name="LaButti K."/>
            <person name="Lindquist E.A."/>
            <person name="Lipzen A."/>
            <person name="Lundell T."/>
            <person name="Morin E."/>
            <person name="Murat C."/>
            <person name="Sun H."/>
            <person name="Tunlid A."/>
            <person name="Henrissat B."/>
            <person name="Grigoriev I.V."/>
            <person name="Hibbett D.S."/>
            <person name="Martin F."/>
            <person name="Nordberg H.P."/>
            <person name="Cantor M.N."/>
            <person name="Hua S.X."/>
        </authorList>
    </citation>
    <scope>NUCLEOTIDE SEQUENCE [LARGE SCALE GENOMIC DNA]</scope>
    <source>
        <strain evidence="2 3">LaAM-08-1</strain>
    </source>
</reference>
<evidence type="ECO:0000256" key="1">
    <source>
        <dbReference type="SAM" id="MobiDB-lite"/>
    </source>
</evidence>
<dbReference type="AlphaFoldDB" id="A0A0C9X713"/>
<accession>A0A0C9X713</accession>
<keyword evidence="3" id="KW-1185">Reference proteome</keyword>
<gene>
    <name evidence="2" type="ORF">K443DRAFT_113922</name>
</gene>
<dbReference type="OrthoDB" id="2527272at2759"/>
<dbReference type="STRING" id="1095629.A0A0C9X713"/>
<organism evidence="2 3">
    <name type="scientific">Laccaria amethystina LaAM-08-1</name>
    <dbReference type="NCBI Taxonomy" id="1095629"/>
    <lineage>
        <taxon>Eukaryota</taxon>
        <taxon>Fungi</taxon>
        <taxon>Dikarya</taxon>
        <taxon>Basidiomycota</taxon>
        <taxon>Agaricomycotina</taxon>
        <taxon>Agaricomycetes</taxon>
        <taxon>Agaricomycetidae</taxon>
        <taxon>Agaricales</taxon>
        <taxon>Agaricineae</taxon>
        <taxon>Hydnangiaceae</taxon>
        <taxon>Laccaria</taxon>
    </lineage>
</organism>
<dbReference type="Proteomes" id="UP000054477">
    <property type="component" value="Unassembled WGS sequence"/>
</dbReference>
<feature type="region of interest" description="Disordered" evidence="1">
    <location>
        <begin position="97"/>
        <end position="123"/>
    </location>
</feature>
<protein>
    <submittedName>
        <fullName evidence="2">Uncharacterized protein</fullName>
    </submittedName>
</protein>
<dbReference type="EMBL" id="KN838926">
    <property type="protein sequence ID" value="KIJ92212.1"/>
    <property type="molecule type" value="Genomic_DNA"/>
</dbReference>
<name>A0A0C9X713_9AGAR</name>
<reference evidence="3" key="2">
    <citation type="submission" date="2015-01" db="EMBL/GenBank/DDBJ databases">
        <title>Evolutionary Origins and Diversification of the Mycorrhizal Mutualists.</title>
        <authorList>
            <consortium name="DOE Joint Genome Institute"/>
            <consortium name="Mycorrhizal Genomics Consortium"/>
            <person name="Kohler A."/>
            <person name="Kuo A."/>
            <person name="Nagy L.G."/>
            <person name="Floudas D."/>
            <person name="Copeland A."/>
            <person name="Barry K.W."/>
            <person name="Cichocki N."/>
            <person name="Veneault-Fourrey C."/>
            <person name="LaButti K."/>
            <person name="Lindquist E.A."/>
            <person name="Lipzen A."/>
            <person name="Lundell T."/>
            <person name="Morin E."/>
            <person name="Murat C."/>
            <person name="Riley R."/>
            <person name="Ohm R."/>
            <person name="Sun H."/>
            <person name="Tunlid A."/>
            <person name="Henrissat B."/>
            <person name="Grigoriev I.V."/>
            <person name="Hibbett D.S."/>
            <person name="Martin F."/>
        </authorList>
    </citation>
    <scope>NUCLEOTIDE SEQUENCE [LARGE SCALE GENOMIC DNA]</scope>
    <source>
        <strain evidence="3">LaAM-08-1</strain>
    </source>
</reference>
<feature type="non-terminal residue" evidence="2">
    <location>
        <position position="123"/>
    </location>
</feature>
<sequence>LVDSYHYTTHKATDELCRTWCNPAPTDGSAPNLVIPAVDKFGNDCFQRAFNTQACEQLNSWLGGFESILKRMTPANFDWFLHSMLFYHSSFVLKKQDVKRRRAENREINDESEDDGGVEFGEE</sequence>